<keyword evidence="1" id="KW-0472">Membrane</keyword>
<keyword evidence="1" id="KW-0812">Transmembrane</keyword>
<dbReference type="EMBL" id="AM286690">
    <property type="protein sequence ID" value="CAL17889.1"/>
    <property type="molecule type" value="Genomic_DNA"/>
</dbReference>
<evidence type="ECO:0000313" key="2">
    <source>
        <dbReference type="EMBL" id="CAL17889.1"/>
    </source>
</evidence>
<gene>
    <name evidence="2" type="ordered locus">ABO_2441</name>
</gene>
<dbReference type="KEGG" id="abo:ABO_2441"/>
<keyword evidence="3" id="KW-1185">Reference proteome</keyword>
<proteinExistence type="predicted"/>
<protein>
    <submittedName>
        <fullName evidence="2">Uncharacterized protein</fullName>
    </submittedName>
</protein>
<evidence type="ECO:0000313" key="3">
    <source>
        <dbReference type="Proteomes" id="UP000008871"/>
    </source>
</evidence>
<dbReference type="HOGENOM" id="CLU_738968_0_0_6"/>
<sequence>MSPWRQDMETEFMSLWEQWRPWIREQRSLLRELILMLLAMLVVGVYFLEHFSARLEQERKVQLEALAEQTARRAAEALASDDSISINLIGRETVQLKPVAGIRFENTAGDNVGASGRKTSSLRVTVPAALPDGELAGTLILLGNDALLPRKQIEAGFVLAVLSLLLLRLAAALIQQRLRPLPVQPGTTETVKSMDSPSLFQPMGAPASPMGKWTVPEGEKIQAQLRLSVVNFPHIKQRYTEDALKEVLAEYQQLLDQVATLYGGHQGPVIGKQAGLYFYQTPVSQAAFSALCAGLLFLRVVRLLAPQRKQAGKISLEFKALVTAEPDQEEAWALCVAGVPGRLNVPDSQLTLAELDVKALYQPEKAQVVCAGDHRVRLQPVEQLAHRYQSLLRTQAQTLLSEGGGSVEASQ</sequence>
<organism evidence="2 3">
    <name type="scientific">Alcanivorax borkumensis (strain ATCC 700651 / DSM 11573 / NCIMB 13689 / SK2)</name>
    <dbReference type="NCBI Taxonomy" id="393595"/>
    <lineage>
        <taxon>Bacteria</taxon>
        <taxon>Pseudomonadati</taxon>
        <taxon>Pseudomonadota</taxon>
        <taxon>Gammaproteobacteria</taxon>
        <taxon>Oceanospirillales</taxon>
        <taxon>Alcanivoracaceae</taxon>
        <taxon>Alcanivorax</taxon>
    </lineage>
</organism>
<feature type="transmembrane region" description="Helical" evidence="1">
    <location>
        <begin position="29"/>
        <end position="48"/>
    </location>
</feature>
<reference evidence="2 3" key="1">
    <citation type="journal article" date="2006" name="Nat. Biotechnol.">
        <title>Genome sequence of the ubiquitous hydrocarbon-degrading marine bacterium Alcanivorax borkumensis.</title>
        <authorList>
            <person name="Schneiker S."/>
            <person name="Martins dos Santos V.A.P."/>
            <person name="Bartels D."/>
            <person name="Bekel T."/>
            <person name="Brecht M."/>
            <person name="Buhrmester J."/>
            <person name="Chernikova T.N."/>
            <person name="Denaro R."/>
            <person name="Ferrer M."/>
            <person name="Gertler C."/>
            <person name="Goesmann A."/>
            <person name="Golyshina O.V."/>
            <person name="Kaminski F."/>
            <person name="Khachane A.N."/>
            <person name="Lang S."/>
            <person name="Linke B."/>
            <person name="McHardy A.C."/>
            <person name="Meyer F."/>
            <person name="Nechitaylo T."/>
            <person name="Puehler A."/>
            <person name="Regenhardt D."/>
            <person name="Rupp O."/>
            <person name="Sabirova J.S."/>
            <person name="Selbitschka W."/>
            <person name="Yakimov M.M."/>
            <person name="Timmis K.N."/>
            <person name="Vorhoelter F.-J."/>
            <person name="Weidner S."/>
            <person name="Kaiser O."/>
            <person name="Golyshin P.N."/>
        </authorList>
    </citation>
    <scope>NUCLEOTIDE SEQUENCE [LARGE SCALE GENOMIC DNA]</scope>
    <source>
        <strain evidence="3">ATCC 700651 / DSM 11573 / NCIMB 13689 / SK2</strain>
    </source>
</reference>
<evidence type="ECO:0000256" key="1">
    <source>
        <dbReference type="SAM" id="Phobius"/>
    </source>
</evidence>
<accession>Q0VLQ9</accession>
<keyword evidence="1" id="KW-1133">Transmembrane helix</keyword>
<dbReference type="Proteomes" id="UP000008871">
    <property type="component" value="Chromosome"/>
</dbReference>
<name>Q0VLQ9_ALCBS</name>
<dbReference type="STRING" id="393595.ABO_2441"/>
<dbReference type="AlphaFoldDB" id="Q0VLQ9"/>